<feature type="transmembrane region" description="Helical" evidence="9">
    <location>
        <begin position="106"/>
        <end position="124"/>
    </location>
</feature>
<name>A0A919SCL0_9ACTN</name>
<evidence type="ECO:0000256" key="2">
    <source>
        <dbReference type="ARBA" id="ARBA00012438"/>
    </source>
</evidence>
<evidence type="ECO:0000256" key="9">
    <source>
        <dbReference type="SAM" id="Phobius"/>
    </source>
</evidence>
<dbReference type="GO" id="GO:0005524">
    <property type="term" value="F:ATP binding"/>
    <property type="evidence" value="ECO:0007669"/>
    <property type="project" value="UniProtKB-KW"/>
</dbReference>
<feature type="transmembrane region" description="Helical" evidence="9">
    <location>
        <begin position="131"/>
        <end position="151"/>
    </location>
</feature>
<keyword evidence="3" id="KW-0597">Phosphoprotein</keyword>
<dbReference type="CDD" id="cd16917">
    <property type="entry name" value="HATPase_UhpB-NarQ-NarX-like"/>
    <property type="match status" value="1"/>
</dbReference>
<feature type="domain" description="Signal transduction histidine kinase subgroup 3 dimerisation and phosphoacceptor" evidence="10">
    <location>
        <begin position="162"/>
        <end position="219"/>
    </location>
</feature>
<dbReference type="Pfam" id="PF23539">
    <property type="entry name" value="DUF7134"/>
    <property type="match status" value="1"/>
</dbReference>
<dbReference type="InterPro" id="IPR011712">
    <property type="entry name" value="Sig_transdc_His_kin_sub3_dim/P"/>
</dbReference>
<dbReference type="Proteomes" id="UP000680865">
    <property type="component" value="Unassembled WGS sequence"/>
</dbReference>
<evidence type="ECO:0000259" key="10">
    <source>
        <dbReference type="Pfam" id="PF07730"/>
    </source>
</evidence>
<sequence>MAKPPPPLVQDGLLAVALGAVSFIPGVSAAGMTLGELPHHGIDALAVVLAAAQCLPLVLRRRYPATVLGVVAVAFALYDSIGYTPLAASWGLLPALYTAGTVLGRRWQIGAAVAYLPFVAVLRVRGSHETALEYVTFFVVLAACWGAGAWVRRRRAVDAEAERARIARELHDVVTHHVTAMVVQADAAQYVPGADLSVISDTGRLALKELRHLLDVLHAGPDLKIGELVERAVSTGQPVTLREEGSPELLASGAELAAYRVVQEGLTNAMKHAQGQPTKVNVRYGTSATEIEVLTDGPPVQHSGGHGLDGLKERVSVFGGTVTSGGRPAGGFRLYARIPAKGPRR</sequence>
<organism evidence="12 13">
    <name type="scientific">Winogradskya consettensis</name>
    <dbReference type="NCBI Taxonomy" id="113560"/>
    <lineage>
        <taxon>Bacteria</taxon>
        <taxon>Bacillati</taxon>
        <taxon>Actinomycetota</taxon>
        <taxon>Actinomycetes</taxon>
        <taxon>Micromonosporales</taxon>
        <taxon>Micromonosporaceae</taxon>
        <taxon>Winogradskya</taxon>
    </lineage>
</organism>
<keyword evidence="9" id="KW-1133">Transmembrane helix</keyword>
<dbReference type="Gene3D" id="1.20.5.1930">
    <property type="match status" value="1"/>
</dbReference>
<feature type="transmembrane region" description="Helical" evidence="9">
    <location>
        <begin position="66"/>
        <end position="86"/>
    </location>
</feature>
<dbReference type="PANTHER" id="PTHR24421">
    <property type="entry name" value="NITRATE/NITRITE SENSOR PROTEIN NARX-RELATED"/>
    <property type="match status" value="1"/>
</dbReference>
<evidence type="ECO:0000256" key="1">
    <source>
        <dbReference type="ARBA" id="ARBA00000085"/>
    </source>
</evidence>
<dbReference type="EC" id="2.7.13.3" evidence="2"/>
<keyword evidence="5" id="KW-0547">Nucleotide-binding</keyword>
<keyword evidence="4" id="KW-0808">Transferase</keyword>
<proteinExistence type="predicted"/>
<reference evidence="12" key="1">
    <citation type="submission" date="2021-03" db="EMBL/GenBank/DDBJ databases">
        <title>Whole genome shotgun sequence of Actinoplanes consettensis NBRC 14913.</title>
        <authorList>
            <person name="Komaki H."/>
            <person name="Tamura T."/>
        </authorList>
    </citation>
    <scope>NUCLEOTIDE SEQUENCE</scope>
    <source>
        <strain evidence="12">NBRC 14913</strain>
    </source>
</reference>
<evidence type="ECO:0000313" key="13">
    <source>
        <dbReference type="Proteomes" id="UP000680865"/>
    </source>
</evidence>
<dbReference type="Gene3D" id="3.30.565.10">
    <property type="entry name" value="Histidine kinase-like ATPase, C-terminal domain"/>
    <property type="match status" value="1"/>
</dbReference>
<dbReference type="InterPro" id="IPR050482">
    <property type="entry name" value="Sensor_HK_TwoCompSys"/>
</dbReference>
<evidence type="ECO:0000259" key="11">
    <source>
        <dbReference type="Pfam" id="PF23539"/>
    </source>
</evidence>
<keyword evidence="7" id="KW-0067">ATP-binding</keyword>
<dbReference type="EMBL" id="BOQP01000006">
    <property type="protein sequence ID" value="GIM69206.1"/>
    <property type="molecule type" value="Genomic_DNA"/>
</dbReference>
<evidence type="ECO:0000313" key="12">
    <source>
        <dbReference type="EMBL" id="GIM69206.1"/>
    </source>
</evidence>
<evidence type="ECO:0000256" key="6">
    <source>
        <dbReference type="ARBA" id="ARBA00022777"/>
    </source>
</evidence>
<dbReference type="AlphaFoldDB" id="A0A919SCL0"/>
<feature type="transmembrane region" description="Helical" evidence="9">
    <location>
        <begin position="39"/>
        <end position="59"/>
    </location>
</feature>
<evidence type="ECO:0000256" key="5">
    <source>
        <dbReference type="ARBA" id="ARBA00022741"/>
    </source>
</evidence>
<accession>A0A919SCL0</accession>
<evidence type="ECO:0000256" key="3">
    <source>
        <dbReference type="ARBA" id="ARBA00022553"/>
    </source>
</evidence>
<keyword evidence="13" id="KW-1185">Reference proteome</keyword>
<dbReference type="InterPro" id="IPR036890">
    <property type="entry name" value="HATPase_C_sf"/>
</dbReference>
<evidence type="ECO:0000256" key="8">
    <source>
        <dbReference type="ARBA" id="ARBA00023012"/>
    </source>
</evidence>
<evidence type="ECO:0000256" key="4">
    <source>
        <dbReference type="ARBA" id="ARBA00022679"/>
    </source>
</evidence>
<keyword evidence="8" id="KW-0902">Two-component regulatory system</keyword>
<keyword evidence="9" id="KW-0812">Transmembrane</keyword>
<protein>
    <recommendedName>
        <fullName evidence="2">histidine kinase</fullName>
        <ecNumber evidence="2">2.7.13.3</ecNumber>
    </recommendedName>
</protein>
<gene>
    <name evidence="12" type="ORF">Aco04nite_14210</name>
</gene>
<dbReference type="InterPro" id="IPR055558">
    <property type="entry name" value="DUF7134"/>
</dbReference>
<keyword evidence="9" id="KW-0472">Membrane</keyword>
<comment type="catalytic activity">
    <reaction evidence="1">
        <text>ATP + protein L-histidine = ADP + protein N-phospho-L-histidine.</text>
        <dbReference type="EC" id="2.7.13.3"/>
    </reaction>
</comment>
<keyword evidence="6 12" id="KW-0418">Kinase</keyword>
<dbReference type="GO" id="GO:0046983">
    <property type="term" value="F:protein dimerization activity"/>
    <property type="evidence" value="ECO:0007669"/>
    <property type="project" value="InterPro"/>
</dbReference>
<dbReference type="GO" id="GO:0016020">
    <property type="term" value="C:membrane"/>
    <property type="evidence" value="ECO:0007669"/>
    <property type="project" value="InterPro"/>
</dbReference>
<dbReference type="PANTHER" id="PTHR24421:SF10">
    <property type="entry name" value="NITRATE_NITRITE SENSOR PROTEIN NARQ"/>
    <property type="match status" value="1"/>
</dbReference>
<dbReference type="SUPFAM" id="SSF55874">
    <property type="entry name" value="ATPase domain of HSP90 chaperone/DNA topoisomerase II/histidine kinase"/>
    <property type="match status" value="1"/>
</dbReference>
<dbReference type="RefSeq" id="WP_244875793.1">
    <property type="nucleotide sequence ID" value="NZ_BAAATW010000001.1"/>
</dbReference>
<dbReference type="GO" id="GO:0000155">
    <property type="term" value="F:phosphorelay sensor kinase activity"/>
    <property type="evidence" value="ECO:0007669"/>
    <property type="project" value="InterPro"/>
</dbReference>
<comment type="caution">
    <text evidence="12">The sequence shown here is derived from an EMBL/GenBank/DDBJ whole genome shotgun (WGS) entry which is preliminary data.</text>
</comment>
<evidence type="ECO:0000256" key="7">
    <source>
        <dbReference type="ARBA" id="ARBA00022840"/>
    </source>
</evidence>
<dbReference type="Pfam" id="PF07730">
    <property type="entry name" value="HisKA_3"/>
    <property type="match status" value="1"/>
</dbReference>
<feature type="domain" description="DUF7134" evidence="11">
    <location>
        <begin position="7"/>
        <end position="155"/>
    </location>
</feature>